<dbReference type="Pfam" id="PF03732">
    <property type="entry name" value="Retrotrans_gag"/>
    <property type="match status" value="1"/>
</dbReference>
<dbReference type="PANTHER" id="PTHR33223">
    <property type="entry name" value="CCHC-TYPE DOMAIN-CONTAINING PROTEIN"/>
    <property type="match status" value="1"/>
</dbReference>
<sequence>MDRICKWSVRYDGESGALEFIARVEELCEVYDLPTDIMPRIIMELLHGKAAIWYRNNRRVWSGWQEFKREFLKFFLPTRYLERLDDQLRQTFQLAGEKFRDYALRLQDLMRHLDYTTQQRLDRIARNSRREYQLFFGDTSSKDLNEIIALGERFEDIPTPATATPWRETAGIPRQPRGNTPFMTSTSNASRNVCHRCAQPSHLARDCLNQRVLFCWDCGLTGVLTKECCRQTTRQDIQARAKEQQDQPTKSTGPGHHKTNQEPEVASTASEEGARQNNPMTTTAR</sequence>
<gene>
    <name evidence="5" type="primary">LOC119642628</name>
</gene>
<accession>A0A9C5Z9T1</accession>
<feature type="compositionally biased region" description="Polar residues" evidence="2">
    <location>
        <begin position="267"/>
        <end position="285"/>
    </location>
</feature>
<dbReference type="AlphaFoldDB" id="A0A9C5Z9T1"/>
<dbReference type="PANTHER" id="PTHR33223:SF6">
    <property type="entry name" value="CCHC-TYPE DOMAIN-CONTAINING PROTEIN"/>
    <property type="match status" value="1"/>
</dbReference>
<name>A0A9C5Z9T1_9MUSC</name>
<proteinExistence type="predicted"/>
<keyword evidence="1" id="KW-0862">Zinc</keyword>
<evidence type="ECO:0000256" key="2">
    <source>
        <dbReference type="SAM" id="MobiDB-lite"/>
    </source>
</evidence>
<protein>
    <submittedName>
        <fullName evidence="5">Uncharacterized protein LOC119642628</fullName>
    </submittedName>
</protein>
<feature type="region of interest" description="Disordered" evidence="2">
    <location>
        <begin position="239"/>
        <end position="285"/>
    </location>
</feature>
<dbReference type="GO" id="GO:0003676">
    <property type="term" value="F:nucleic acid binding"/>
    <property type="evidence" value="ECO:0007669"/>
    <property type="project" value="InterPro"/>
</dbReference>
<dbReference type="Proteomes" id="UP000092443">
    <property type="component" value="Unplaced"/>
</dbReference>
<dbReference type="Gene3D" id="4.10.60.10">
    <property type="entry name" value="Zinc finger, CCHC-type"/>
    <property type="match status" value="1"/>
</dbReference>
<dbReference type="GO" id="GO:0008270">
    <property type="term" value="F:zinc ion binding"/>
    <property type="evidence" value="ECO:0007669"/>
    <property type="project" value="UniProtKB-KW"/>
</dbReference>
<keyword evidence="1" id="KW-0863">Zinc-finger</keyword>
<keyword evidence="4" id="KW-1185">Reference proteome</keyword>
<feature type="region of interest" description="Disordered" evidence="2">
    <location>
        <begin position="159"/>
        <end position="179"/>
    </location>
</feature>
<dbReference type="InterPro" id="IPR005162">
    <property type="entry name" value="Retrotrans_gag_dom"/>
</dbReference>
<dbReference type="GeneID" id="119642628"/>
<evidence type="ECO:0000256" key="1">
    <source>
        <dbReference type="PROSITE-ProRule" id="PRU00047"/>
    </source>
</evidence>
<dbReference type="KEGG" id="gfs:119642628"/>
<dbReference type="SUPFAM" id="SSF57756">
    <property type="entry name" value="Retrovirus zinc finger-like domains"/>
    <property type="match status" value="1"/>
</dbReference>
<dbReference type="PROSITE" id="PS50158">
    <property type="entry name" value="ZF_CCHC"/>
    <property type="match status" value="1"/>
</dbReference>
<keyword evidence="1" id="KW-0479">Metal-binding</keyword>
<organism evidence="4 5">
    <name type="scientific">Glossina fuscipes</name>
    <dbReference type="NCBI Taxonomy" id="7396"/>
    <lineage>
        <taxon>Eukaryota</taxon>
        <taxon>Metazoa</taxon>
        <taxon>Ecdysozoa</taxon>
        <taxon>Arthropoda</taxon>
        <taxon>Hexapoda</taxon>
        <taxon>Insecta</taxon>
        <taxon>Pterygota</taxon>
        <taxon>Neoptera</taxon>
        <taxon>Endopterygota</taxon>
        <taxon>Diptera</taxon>
        <taxon>Brachycera</taxon>
        <taxon>Muscomorpha</taxon>
        <taxon>Hippoboscoidea</taxon>
        <taxon>Glossinidae</taxon>
        <taxon>Glossina</taxon>
    </lineage>
</organism>
<dbReference type="RefSeq" id="XP_037897750.1">
    <property type="nucleotide sequence ID" value="XM_038041822.1"/>
</dbReference>
<dbReference type="InterPro" id="IPR036875">
    <property type="entry name" value="Znf_CCHC_sf"/>
</dbReference>
<feature type="domain" description="CCHC-type" evidence="3">
    <location>
        <begin position="194"/>
        <end position="207"/>
    </location>
</feature>
<evidence type="ECO:0000259" key="3">
    <source>
        <dbReference type="PROSITE" id="PS50158"/>
    </source>
</evidence>
<reference evidence="5" key="1">
    <citation type="submission" date="2025-08" db="UniProtKB">
        <authorList>
            <consortium name="RefSeq"/>
        </authorList>
    </citation>
    <scope>IDENTIFICATION</scope>
    <source>
        <tissue evidence="5">Whole body pupa</tissue>
    </source>
</reference>
<dbReference type="InterPro" id="IPR001878">
    <property type="entry name" value="Znf_CCHC"/>
</dbReference>
<evidence type="ECO:0000313" key="4">
    <source>
        <dbReference type="Proteomes" id="UP000092443"/>
    </source>
</evidence>
<evidence type="ECO:0000313" key="5">
    <source>
        <dbReference type="RefSeq" id="XP_037897750.1"/>
    </source>
</evidence>